<sequence>MEQKWVKIGEVDVPIIIDECEEWFPISYITTKVLLKSGKSGLINKNNKEKYSDFIKNKLIEYSYINKQETKCINKMGLIKVLGKIKIGWLTPEQITIQNELHKYLDIELLPIKNDDDHLEKTFNEYKKGKIKRLPLEYDSKESYIKMLNILYGNGKLNVNNLTLEFLMDRCGLKGIYKYLTMTEVYQILFGEDFHLFSWKYPNFKFKEIELTYDIANHIAKNYIKENEITIENIFTFNFTPILRKCGIMKLVNNDLLYFLVQFYEFKYAGYKFKTQAINYYTNENNLLFDLRYLIENDLKIDIEKIPLYLTKTKLRESANSMYHFIVTKGNGSIYEWVNKLYPNKFSESDFEINAYRNIFGSDKEFLIDEILRENFKNVIYNQIHTERTIQINGMVPDWLIFSDNGVWIVEYFGLYEERLYGKSSRVTDYINKTKNKIERYKEIEGYRFIFLYPNDTENDLKGCREIIAKMKENPYVSMV</sequence>
<evidence type="ECO:0000313" key="1">
    <source>
        <dbReference type="EMBL" id="MED3562281.1"/>
    </source>
</evidence>
<name>A0ABU6N7T1_9BACI</name>
<gene>
    <name evidence="1" type="ORF">P4447_07420</name>
</gene>
<organism evidence="1 2">
    <name type="scientific">Bacillus xiapuensis</name>
    <dbReference type="NCBI Taxonomy" id="2014075"/>
    <lineage>
        <taxon>Bacteria</taxon>
        <taxon>Bacillati</taxon>
        <taxon>Bacillota</taxon>
        <taxon>Bacilli</taxon>
        <taxon>Bacillales</taxon>
        <taxon>Bacillaceae</taxon>
        <taxon>Bacillus</taxon>
    </lineage>
</organism>
<protein>
    <submittedName>
        <fullName evidence="1">Uncharacterized protein</fullName>
    </submittedName>
</protein>
<keyword evidence="2" id="KW-1185">Reference proteome</keyword>
<dbReference type="RefSeq" id="WP_327967184.1">
    <property type="nucleotide sequence ID" value="NZ_JARMQG010000084.1"/>
</dbReference>
<proteinExistence type="predicted"/>
<accession>A0ABU6N7T1</accession>
<reference evidence="1 2" key="1">
    <citation type="submission" date="2023-03" db="EMBL/GenBank/DDBJ databases">
        <title>Bacillus Genome Sequencing.</title>
        <authorList>
            <person name="Dunlap C."/>
        </authorList>
    </citation>
    <scope>NUCLEOTIDE SEQUENCE [LARGE SCALE GENOMIC DNA]</scope>
    <source>
        <strain evidence="1 2">B-14544</strain>
    </source>
</reference>
<evidence type="ECO:0000313" key="2">
    <source>
        <dbReference type="Proteomes" id="UP001330749"/>
    </source>
</evidence>
<dbReference type="Proteomes" id="UP001330749">
    <property type="component" value="Unassembled WGS sequence"/>
</dbReference>
<comment type="caution">
    <text evidence="1">The sequence shown here is derived from an EMBL/GenBank/DDBJ whole genome shotgun (WGS) entry which is preliminary data.</text>
</comment>
<dbReference type="EMBL" id="JARMQG010000084">
    <property type="protein sequence ID" value="MED3562281.1"/>
    <property type="molecule type" value="Genomic_DNA"/>
</dbReference>